<evidence type="ECO:0000256" key="2">
    <source>
        <dbReference type="ARBA" id="ARBA00022679"/>
    </source>
</evidence>
<evidence type="ECO:0000256" key="6">
    <source>
        <dbReference type="ARBA" id="ARBA00048117"/>
    </source>
</evidence>
<evidence type="ECO:0000256" key="7">
    <source>
        <dbReference type="HAMAP-Rule" id="MF_03179"/>
    </source>
</evidence>
<dbReference type="GO" id="GO:0046872">
    <property type="term" value="F:metal ion binding"/>
    <property type="evidence" value="ECO:0007669"/>
    <property type="project" value="UniProtKB-KW"/>
</dbReference>
<dbReference type="GO" id="GO:0005739">
    <property type="term" value="C:mitochondrion"/>
    <property type="evidence" value="ECO:0007669"/>
    <property type="project" value="UniProtKB-SubCell"/>
</dbReference>
<keyword evidence="7" id="KW-0496">Mitochondrion</keyword>
<keyword evidence="4 7" id="KW-0479">Metal-binding</keyword>
<dbReference type="GO" id="GO:0061711">
    <property type="term" value="F:tRNA N(6)-L-threonylcarbamoyladenine synthase activity"/>
    <property type="evidence" value="ECO:0007669"/>
    <property type="project" value="UniProtKB-EC"/>
</dbReference>
<evidence type="ECO:0000313" key="10">
    <source>
        <dbReference type="Proteomes" id="UP001049176"/>
    </source>
</evidence>
<evidence type="ECO:0000313" key="9">
    <source>
        <dbReference type="EMBL" id="KAG7092008.1"/>
    </source>
</evidence>
<organism evidence="9 10">
    <name type="scientific">Marasmius oreades</name>
    <name type="common">fairy-ring Marasmius</name>
    <dbReference type="NCBI Taxonomy" id="181124"/>
    <lineage>
        <taxon>Eukaryota</taxon>
        <taxon>Fungi</taxon>
        <taxon>Dikarya</taxon>
        <taxon>Basidiomycota</taxon>
        <taxon>Agaricomycotina</taxon>
        <taxon>Agaricomycetes</taxon>
        <taxon>Agaricomycetidae</taxon>
        <taxon>Agaricales</taxon>
        <taxon>Marasmiineae</taxon>
        <taxon>Marasmiaceae</taxon>
        <taxon>Marasmius</taxon>
    </lineage>
</organism>
<sequence length="412" mass="44749">MLSPKPKFLGSKLALISRTRPFVLCRKLSSVPSKPFTVLALESSADDTCAAVVDSNRKILSNVRIRQHQLHESWGGIHPAVAILAHQRNMPVAVKRALEEAHMNVNDVDGVAFTRGPGIPGCLAVGCNAAKNLAAALGKPLVGVHHMQAHALTPILTTPPDSIPTFPFLTLLVSGGHTLLLLASSEDSFTILATTPDESIGRTIDKVSRMLELKWDDVGPGVALERFCASQGESRVPEDFTPFPRPMPGKLAFSYSGFHSSVERYLDRIGGVGNLVEEEKLGIARAFQTAAFEHLEGKLKLAFRWCQKRGVEVKHLVVSGGVASNALLRMRLATCLEEVEREVGLNVPVVPIFPPPALCTDNAAMIAWSSMRRFLAGDYDDYTIAPRPKWSVEDINTDAPDVLWGQQLSKAS</sequence>
<dbReference type="Proteomes" id="UP001049176">
    <property type="component" value="Chromosome 5"/>
</dbReference>
<accession>A0A9P7RZW2</accession>
<feature type="domain" description="Gcp-like" evidence="8">
    <location>
        <begin position="58"/>
        <end position="368"/>
    </location>
</feature>
<protein>
    <recommendedName>
        <fullName evidence="1">N(6)-L-threonylcarbamoyladenine synthase</fullName>
        <ecNumber evidence="1">2.3.1.234</ecNumber>
    </recommendedName>
</protein>
<evidence type="ECO:0000256" key="4">
    <source>
        <dbReference type="ARBA" id="ARBA00022723"/>
    </source>
</evidence>
<gene>
    <name evidence="9" type="ORF">E1B28_008395</name>
</gene>
<dbReference type="GeneID" id="66077471"/>
<dbReference type="RefSeq" id="XP_043008478.1">
    <property type="nucleotide sequence ID" value="XM_043153194.1"/>
</dbReference>
<proteinExistence type="inferred from homology"/>
<dbReference type="KEGG" id="more:E1B28_008395"/>
<dbReference type="InterPro" id="IPR017861">
    <property type="entry name" value="KAE1/TsaD"/>
</dbReference>
<name>A0A9P7RZW2_9AGAR</name>
<dbReference type="EC" id="2.3.1.234" evidence="1"/>
<comment type="similarity">
    <text evidence="7">Belongs to the KAE1 / TsaD family.</text>
</comment>
<dbReference type="AlphaFoldDB" id="A0A9P7RZW2"/>
<dbReference type="EMBL" id="CM032185">
    <property type="protein sequence ID" value="KAG7092008.1"/>
    <property type="molecule type" value="Genomic_DNA"/>
</dbReference>
<comment type="subunit">
    <text evidence="7">Homodimer.</text>
</comment>
<dbReference type="Pfam" id="PF00814">
    <property type="entry name" value="TsaD"/>
    <property type="match status" value="1"/>
</dbReference>
<dbReference type="CDD" id="cd24134">
    <property type="entry name" value="ASKHA_NBD_OSGEPL1_QRI7_euk"/>
    <property type="match status" value="1"/>
</dbReference>
<comment type="caution">
    <text evidence="9">The sequence shown here is derived from an EMBL/GenBank/DDBJ whole genome shotgun (WGS) entry which is preliminary data.</text>
</comment>
<dbReference type="FunFam" id="3.30.420.40:FF:000012">
    <property type="entry name" value="tRNA N6-adenosine threonylcarbamoyltransferase"/>
    <property type="match status" value="1"/>
</dbReference>
<reference evidence="9" key="1">
    <citation type="journal article" date="2021" name="Genome Biol. Evol.">
        <title>The assembled and annotated genome of the fairy-ring fungus Marasmius oreades.</title>
        <authorList>
            <person name="Hiltunen M."/>
            <person name="Ament-Velasquez S.L."/>
            <person name="Johannesson H."/>
        </authorList>
    </citation>
    <scope>NUCLEOTIDE SEQUENCE</scope>
    <source>
        <strain evidence="9">03SP1</strain>
    </source>
</reference>
<dbReference type="PRINTS" id="PR00789">
    <property type="entry name" value="OSIALOPTASE"/>
</dbReference>
<dbReference type="SUPFAM" id="SSF53067">
    <property type="entry name" value="Actin-like ATPase domain"/>
    <property type="match status" value="2"/>
</dbReference>
<keyword evidence="10" id="KW-1185">Reference proteome</keyword>
<dbReference type="NCBIfam" id="TIGR00329">
    <property type="entry name" value="gcp_kae1"/>
    <property type="match status" value="1"/>
</dbReference>
<dbReference type="GO" id="GO:0072670">
    <property type="term" value="P:mitochondrial tRNA threonylcarbamoyladenosine modification"/>
    <property type="evidence" value="ECO:0007669"/>
    <property type="project" value="TreeGrafter"/>
</dbReference>
<comment type="subcellular location">
    <subcellularLocation>
        <location evidence="7">Mitochondrion</location>
    </subcellularLocation>
</comment>
<dbReference type="InterPro" id="IPR043129">
    <property type="entry name" value="ATPase_NBD"/>
</dbReference>
<dbReference type="PANTHER" id="PTHR11735">
    <property type="entry name" value="TRNA N6-ADENOSINE THREONYLCARBAMOYLTRANSFERASE"/>
    <property type="match status" value="1"/>
</dbReference>
<evidence type="ECO:0000256" key="5">
    <source>
        <dbReference type="ARBA" id="ARBA00023315"/>
    </source>
</evidence>
<keyword evidence="3 7" id="KW-0819">tRNA processing</keyword>
<keyword evidence="2 7" id="KW-0808">Transferase</keyword>
<dbReference type="InterPro" id="IPR022450">
    <property type="entry name" value="TsaD"/>
</dbReference>
<evidence type="ECO:0000256" key="3">
    <source>
        <dbReference type="ARBA" id="ARBA00022694"/>
    </source>
</evidence>
<evidence type="ECO:0000259" key="8">
    <source>
        <dbReference type="Pfam" id="PF00814"/>
    </source>
</evidence>
<dbReference type="OrthoDB" id="10259622at2759"/>
<dbReference type="Gene3D" id="3.30.420.40">
    <property type="match status" value="3"/>
</dbReference>
<dbReference type="PANTHER" id="PTHR11735:SF6">
    <property type="entry name" value="TRNA N6-ADENOSINE THREONYLCARBAMOYLTRANSFERASE, MITOCHONDRIAL"/>
    <property type="match status" value="1"/>
</dbReference>
<comment type="catalytic activity">
    <reaction evidence="6 7">
        <text>L-threonylcarbamoyladenylate + adenosine(37) in tRNA = N(6)-L-threonylcarbamoyladenosine(37) in tRNA + AMP + H(+)</text>
        <dbReference type="Rhea" id="RHEA:37059"/>
        <dbReference type="Rhea" id="RHEA-COMP:10162"/>
        <dbReference type="Rhea" id="RHEA-COMP:10163"/>
        <dbReference type="ChEBI" id="CHEBI:15378"/>
        <dbReference type="ChEBI" id="CHEBI:73682"/>
        <dbReference type="ChEBI" id="CHEBI:74411"/>
        <dbReference type="ChEBI" id="CHEBI:74418"/>
        <dbReference type="ChEBI" id="CHEBI:456215"/>
        <dbReference type="EC" id="2.3.1.234"/>
    </reaction>
</comment>
<comment type="function">
    <text evidence="7">Required for the formation of a threonylcarbamoyl group on adenosine at position 37 (t(6)A37) in mitochondrial tRNAs that read codons beginning with adenine. Probably involved in the transfer of the threonylcarbamoyl moiety of threonylcarbamoyl-AMP (TC-AMP) to the N6 group of A37. Involved in mitochondrial genome maintenance.</text>
</comment>
<keyword evidence="5 7" id="KW-0012">Acyltransferase</keyword>
<dbReference type="HAMAP" id="MF_01445">
    <property type="entry name" value="TsaD"/>
    <property type="match status" value="1"/>
</dbReference>
<dbReference type="InterPro" id="IPR000905">
    <property type="entry name" value="Gcp-like_dom"/>
</dbReference>
<comment type="cofactor">
    <cofactor evidence="7">
        <name>a divalent metal cation</name>
        <dbReference type="ChEBI" id="CHEBI:60240"/>
    </cofactor>
    <text evidence="7">Binds 1 divalent metal cation per subunit.</text>
</comment>
<evidence type="ECO:0000256" key="1">
    <source>
        <dbReference type="ARBA" id="ARBA00012156"/>
    </source>
</evidence>